<sequence>MRTLTLMAASLLLAACSTQAPQLVGNDQDAHGCRASAGYQWSPLLGQCVRLFEQAVRLQSLEATESGSAFVLFNADRSQAELTLPSGELIPLDRQGEEGNWSWQGGAYQLFPWKGYVLKSGDRALFHGDSALQP</sequence>
<keyword evidence="1" id="KW-0732">Signal</keyword>
<gene>
    <name evidence="2" type="ORF">GWI30_04210</name>
</gene>
<dbReference type="Proteomes" id="UP000463871">
    <property type="component" value="Chromosome"/>
</dbReference>
<feature type="chain" id="PRO_5042134785" description="Lipoprotein" evidence="1">
    <location>
        <begin position="21"/>
        <end position="134"/>
    </location>
</feature>
<feature type="signal peptide" evidence="1">
    <location>
        <begin position="1"/>
        <end position="20"/>
    </location>
</feature>
<reference evidence="2 3" key="1">
    <citation type="submission" date="2020-01" db="EMBL/GenBank/DDBJ databases">
        <title>Complete genome of Aeromonas media MC64.</title>
        <authorList>
            <person name="Cao G."/>
            <person name="Fu J."/>
            <person name="Zhong C."/>
        </authorList>
    </citation>
    <scope>NUCLEOTIDE SEQUENCE [LARGE SCALE GENOMIC DNA]</scope>
    <source>
        <strain evidence="2 3">MC64</strain>
    </source>
</reference>
<evidence type="ECO:0000313" key="2">
    <source>
        <dbReference type="EMBL" id="QHQ50251.1"/>
    </source>
</evidence>
<organism evidence="2 3">
    <name type="scientific">Aeromonas media</name>
    <dbReference type="NCBI Taxonomy" id="651"/>
    <lineage>
        <taxon>Bacteria</taxon>
        <taxon>Pseudomonadati</taxon>
        <taxon>Pseudomonadota</taxon>
        <taxon>Gammaproteobacteria</taxon>
        <taxon>Aeromonadales</taxon>
        <taxon>Aeromonadaceae</taxon>
        <taxon>Aeromonas</taxon>
    </lineage>
</organism>
<proteinExistence type="predicted"/>
<dbReference type="EMBL" id="CP047962">
    <property type="protein sequence ID" value="QHQ50251.1"/>
    <property type="molecule type" value="Genomic_DNA"/>
</dbReference>
<evidence type="ECO:0000313" key="3">
    <source>
        <dbReference type="Proteomes" id="UP000463871"/>
    </source>
</evidence>
<accession>A0AAE6VMJ3</accession>
<dbReference type="RefSeq" id="WP_005327323.1">
    <property type="nucleotide sequence ID" value="NZ_CAAKNK010000426.1"/>
</dbReference>
<evidence type="ECO:0008006" key="4">
    <source>
        <dbReference type="Google" id="ProtNLM"/>
    </source>
</evidence>
<name>A0AAE6VMJ3_AERME</name>
<evidence type="ECO:0000256" key="1">
    <source>
        <dbReference type="SAM" id="SignalP"/>
    </source>
</evidence>
<dbReference type="AlphaFoldDB" id="A0AAE6VMJ3"/>
<dbReference type="PROSITE" id="PS51257">
    <property type="entry name" value="PROKAR_LIPOPROTEIN"/>
    <property type="match status" value="1"/>
</dbReference>
<protein>
    <recommendedName>
        <fullName evidence="4">Lipoprotein</fullName>
    </recommendedName>
</protein>